<dbReference type="AlphaFoldDB" id="A0A3P7MA02"/>
<gene>
    <name evidence="2" type="ORF">CGOC_LOCUS8828</name>
</gene>
<evidence type="ECO:0000256" key="1">
    <source>
        <dbReference type="SAM" id="MobiDB-lite"/>
    </source>
</evidence>
<proteinExistence type="predicted"/>
<accession>A0A3P7MA02</accession>
<feature type="region of interest" description="Disordered" evidence="1">
    <location>
        <begin position="23"/>
        <end position="89"/>
    </location>
</feature>
<protein>
    <submittedName>
        <fullName evidence="2">Uncharacterized protein</fullName>
    </submittedName>
</protein>
<keyword evidence="3" id="KW-1185">Reference proteome</keyword>
<dbReference type="EMBL" id="UYRV01105043">
    <property type="protein sequence ID" value="VDN20507.1"/>
    <property type="molecule type" value="Genomic_DNA"/>
</dbReference>
<evidence type="ECO:0000313" key="3">
    <source>
        <dbReference type="Proteomes" id="UP000271889"/>
    </source>
</evidence>
<sequence length="116" mass="12971">MSIFQPQRRRNLALLNPIPERPYITINDTPLSDSIDAGGADIAPEGRPRQDISSSNASLEAPTPDNINPLRRAKHTGVFTGNQHYSLPDRNHKKITSLCEMIKQVLDDFNVDEKAH</sequence>
<reference evidence="2 3" key="1">
    <citation type="submission" date="2018-11" db="EMBL/GenBank/DDBJ databases">
        <authorList>
            <consortium name="Pathogen Informatics"/>
        </authorList>
    </citation>
    <scope>NUCLEOTIDE SEQUENCE [LARGE SCALE GENOMIC DNA]</scope>
</reference>
<organism evidence="2 3">
    <name type="scientific">Cylicostephanus goldi</name>
    <name type="common">Nematode worm</name>
    <dbReference type="NCBI Taxonomy" id="71465"/>
    <lineage>
        <taxon>Eukaryota</taxon>
        <taxon>Metazoa</taxon>
        <taxon>Ecdysozoa</taxon>
        <taxon>Nematoda</taxon>
        <taxon>Chromadorea</taxon>
        <taxon>Rhabditida</taxon>
        <taxon>Rhabditina</taxon>
        <taxon>Rhabditomorpha</taxon>
        <taxon>Strongyloidea</taxon>
        <taxon>Strongylidae</taxon>
        <taxon>Cylicostephanus</taxon>
    </lineage>
</organism>
<evidence type="ECO:0000313" key="2">
    <source>
        <dbReference type="EMBL" id="VDN20507.1"/>
    </source>
</evidence>
<dbReference type="Proteomes" id="UP000271889">
    <property type="component" value="Unassembled WGS sequence"/>
</dbReference>
<name>A0A3P7MA02_CYLGO</name>